<feature type="domain" description="Glycosyl transferase family 1" evidence="1">
    <location>
        <begin position="194"/>
        <end position="289"/>
    </location>
</feature>
<gene>
    <name evidence="2" type="ORF">BSZ32_05900</name>
</gene>
<sequence length="341" mass="38175">MKVLIDSSGLPFSLAHGGATTQVVETVNALREIGVDVEYARWWDSHQHGDLIHVFGTPSKAYIDFARAKRIPVINTTLFTETCNRSPENLRIQGLMVSALLKIPAIPPWGAIRSQLKWSSYKACDLNIVGLNVEADVLRKVYSVPDEKIKLIPLGLSQHFLKASHGEQLSDSLITTGTITERKRSLELATMAKAAKVPVHFIGKPYDEDGAYWKSFKALIDDKYVMHTPHTESVDEMVRLLKQSKGYILYSDYENWCLSAHEAIACGIPILIPDQPWSRELFGDQASYLLPGKIDENTLRLKTFYDSIPSLKAPDISLYSWNDVARQLVATYEGILQTPSS</sequence>
<dbReference type="PANTHER" id="PTHR46401:SF8">
    <property type="entry name" value="BLL6006 PROTEIN"/>
    <property type="match status" value="1"/>
</dbReference>
<dbReference type="Pfam" id="PF00534">
    <property type="entry name" value="Glycos_transf_1"/>
    <property type="match status" value="1"/>
</dbReference>
<evidence type="ECO:0000313" key="2">
    <source>
        <dbReference type="EMBL" id="PQJ28082.1"/>
    </source>
</evidence>
<keyword evidence="3" id="KW-1185">Reference proteome</keyword>
<organism evidence="2 3">
    <name type="scientific">Rubritalea profundi</name>
    <dbReference type="NCBI Taxonomy" id="1658618"/>
    <lineage>
        <taxon>Bacteria</taxon>
        <taxon>Pseudomonadati</taxon>
        <taxon>Verrucomicrobiota</taxon>
        <taxon>Verrucomicrobiia</taxon>
        <taxon>Verrucomicrobiales</taxon>
        <taxon>Rubritaleaceae</taxon>
        <taxon>Rubritalea</taxon>
    </lineage>
</organism>
<dbReference type="EMBL" id="MQWA01000001">
    <property type="protein sequence ID" value="PQJ28082.1"/>
    <property type="molecule type" value="Genomic_DNA"/>
</dbReference>
<dbReference type="Proteomes" id="UP000239907">
    <property type="component" value="Unassembled WGS sequence"/>
</dbReference>
<proteinExistence type="predicted"/>
<dbReference type="RefSeq" id="WP_105042582.1">
    <property type="nucleotide sequence ID" value="NZ_MQWA01000001.1"/>
</dbReference>
<dbReference type="SUPFAM" id="SSF53756">
    <property type="entry name" value="UDP-Glycosyltransferase/glycogen phosphorylase"/>
    <property type="match status" value="1"/>
</dbReference>
<accession>A0A2S7U174</accession>
<dbReference type="AlphaFoldDB" id="A0A2S7U174"/>
<protein>
    <recommendedName>
        <fullName evidence="1">Glycosyl transferase family 1 domain-containing protein</fullName>
    </recommendedName>
</protein>
<comment type="caution">
    <text evidence="2">The sequence shown here is derived from an EMBL/GenBank/DDBJ whole genome shotgun (WGS) entry which is preliminary data.</text>
</comment>
<name>A0A2S7U174_9BACT</name>
<evidence type="ECO:0000259" key="1">
    <source>
        <dbReference type="Pfam" id="PF00534"/>
    </source>
</evidence>
<dbReference type="PANTHER" id="PTHR46401">
    <property type="entry name" value="GLYCOSYLTRANSFERASE WBBK-RELATED"/>
    <property type="match status" value="1"/>
</dbReference>
<reference evidence="2 3" key="1">
    <citation type="submission" date="2016-12" db="EMBL/GenBank/DDBJ databases">
        <title>Study of bacterial adaptation to deep sea.</title>
        <authorList>
            <person name="Song J."/>
            <person name="Yoshizawa S."/>
            <person name="Kogure K."/>
        </authorList>
    </citation>
    <scope>NUCLEOTIDE SEQUENCE [LARGE SCALE GENOMIC DNA]</scope>
    <source>
        <strain evidence="2 3">SAORIC-165</strain>
    </source>
</reference>
<dbReference type="Gene3D" id="3.40.50.2000">
    <property type="entry name" value="Glycogen Phosphorylase B"/>
    <property type="match status" value="1"/>
</dbReference>
<dbReference type="OrthoDB" id="179134at2"/>
<dbReference type="GO" id="GO:0016757">
    <property type="term" value="F:glycosyltransferase activity"/>
    <property type="evidence" value="ECO:0007669"/>
    <property type="project" value="InterPro"/>
</dbReference>
<dbReference type="InterPro" id="IPR001296">
    <property type="entry name" value="Glyco_trans_1"/>
</dbReference>
<evidence type="ECO:0000313" key="3">
    <source>
        <dbReference type="Proteomes" id="UP000239907"/>
    </source>
</evidence>